<evidence type="ECO:0000313" key="3">
    <source>
        <dbReference type="Proteomes" id="UP000542674"/>
    </source>
</evidence>
<feature type="region of interest" description="Disordered" evidence="1">
    <location>
        <begin position="224"/>
        <end position="243"/>
    </location>
</feature>
<comment type="caution">
    <text evidence="2">The sequence shown here is derived from an EMBL/GenBank/DDBJ whole genome shotgun (WGS) entry which is preliminary data.</text>
</comment>
<sequence>MADPTEDEITTAMRGLTPLTAAMLADMAAQPDRALILVGQYHPATRAAADRRGLIYPVPAGEHRLTLLGEAVMSRMSIQTGQNKAVADPITDQAVAAAATAIHDLLSPHAHDCAGIYTGQIGSLSPTNEDLARAVLAAALPIIHANASTAAHVHTGECDHRVVPMDVEGATECYHCGPHYGTSRYCHETCPAPDDRPPADIDTLIAEHLVAWPGWAVQRDLLASGTAPSGEDRNTTLRGEPGE</sequence>
<accession>A0A7W7SZC2</accession>
<gene>
    <name evidence="2" type="ORF">F4559_001107</name>
</gene>
<evidence type="ECO:0000256" key="1">
    <source>
        <dbReference type="SAM" id="MobiDB-lite"/>
    </source>
</evidence>
<feature type="compositionally biased region" description="Basic and acidic residues" evidence="1">
    <location>
        <begin position="230"/>
        <end position="243"/>
    </location>
</feature>
<name>A0A7W7SZC2_9PSEU</name>
<keyword evidence="3" id="KW-1185">Reference proteome</keyword>
<protein>
    <submittedName>
        <fullName evidence="2">Uncharacterized protein</fullName>
    </submittedName>
</protein>
<dbReference type="AlphaFoldDB" id="A0A7W7SZC2"/>
<evidence type="ECO:0000313" key="2">
    <source>
        <dbReference type="EMBL" id="MBB4963748.1"/>
    </source>
</evidence>
<dbReference type="Proteomes" id="UP000542674">
    <property type="component" value="Unassembled WGS sequence"/>
</dbReference>
<reference evidence="2 3" key="1">
    <citation type="submission" date="2020-08" db="EMBL/GenBank/DDBJ databases">
        <title>Sequencing the genomes of 1000 actinobacteria strains.</title>
        <authorList>
            <person name="Klenk H.-P."/>
        </authorList>
    </citation>
    <scope>NUCLEOTIDE SEQUENCE [LARGE SCALE GENOMIC DNA]</scope>
    <source>
        <strain evidence="2 3">DSM 45084</strain>
    </source>
</reference>
<dbReference type="RefSeq" id="WP_184666496.1">
    <property type="nucleotide sequence ID" value="NZ_BAABAI010000034.1"/>
</dbReference>
<dbReference type="EMBL" id="JACHJS010000001">
    <property type="protein sequence ID" value="MBB4963748.1"/>
    <property type="molecule type" value="Genomic_DNA"/>
</dbReference>
<organism evidence="2 3">
    <name type="scientific">Saccharothrix violaceirubra</name>
    <dbReference type="NCBI Taxonomy" id="413306"/>
    <lineage>
        <taxon>Bacteria</taxon>
        <taxon>Bacillati</taxon>
        <taxon>Actinomycetota</taxon>
        <taxon>Actinomycetes</taxon>
        <taxon>Pseudonocardiales</taxon>
        <taxon>Pseudonocardiaceae</taxon>
        <taxon>Saccharothrix</taxon>
    </lineage>
</organism>
<proteinExistence type="predicted"/>